<feature type="transmembrane region" description="Helical" evidence="1">
    <location>
        <begin position="72"/>
        <end position="91"/>
    </location>
</feature>
<gene>
    <name evidence="3" type="ORF">SAMN03097694_2484</name>
</gene>
<dbReference type="InterPro" id="IPR036938">
    <property type="entry name" value="PAP2/HPO_sf"/>
</dbReference>
<name>A0AB38C7P4_9BURK</name>
<feature type="domain" description="Phosphatidic acid phosphatase type 2/haloperoxidase" evidence="2">
    <location>
        <begin position="21"/>
        <end position="143"/>
    </location>
</feature>
<feature type="transmembrane region" description="Helical" evidence="1">
    <location>
        <begin position="153"/>
        <end position="171"/>
    </location>
</feature>
<dbReference type="SMART" id="SM00014">
    <property type="entry name" value="acidPPc"/>
    <property type="match status" value="1"/>
</dbReference>
<dbReference type="AlphaFoldDB" id="A0AB38C7P4"/>
<dbReference type="Gene3D" id="1.20.144.10">
    <property type="entry name" value="Phosphatidic acid phosphatase type 2/haloperoxidase"/>
    <property type="match status" value="1"/>
</dbReference>
<evidence type="ECO:0000259" key="2">
    <source>
        <dbReference type="SMART" id="SM00014"/>
    </source>
</evidence>
<sequence>MTWWNGISFAADMSVMGPAGVAIALWLLVSRQWRLVLSWSLWYGGGLALVVLSKLAFMSWGVGSSTLDFTGFSGHAMRAGAVFPVLMYVLLQRAEPRWRHAGVLVGVAFAVLVAISRVVVHAHSVSEAVSGCVLGLAVALGFMWNARGAVNFAVSHALALASLALMVVLSFKAEPMPTEQWLQKLALVLSGHERVFSRADWKLAQDGRPAR</sequence>
<keyword evidence="1" id="KW-0472">Membrane</keyword>
<keyword evidence="1" id="KW-1133">Transmembrane helix</keyword>
<feature type="transmembrane region" description="Helical" evidence="1">
    <location>
        <begin position="6"/>
        <end position="29"/>
    </location>
</feature>
<proteinExistence type="predicted"/>
<comment type="caution">
    <text evidence="3">The sequence shown here is derived from an EMBL/GenBank/DDBJ whole genome shotgun (WGS) entry which is preliminary data.</text>
</comment>
<accession>A0AB38C7P4</accession>
<evidence type="ECO:0000256" key="1">
    <source>
        <dbReference type="SAM" id="Phobius"/>
    </source>
</evidence>
<feature type="transmembrane region" description="Helical" evidence="1">
    <location>
        <begin position="128"/>
        <end position="146"/>
    </location>
</feature>
<reference evidence="3 4" key="1">
    <citation type="submission" date="2016-11" db="EMBL/GenBank/DDBJ databases">
        <authorList>
            <person name="Varghese N."/>
            <person name="Submissions S."/>
        </authorList>
    </citation>
    <scope>NUCLEOTIDE SEQUENCE [LARGE SCALE GENOMIC DNA]</scope>
    <source>
        <strain evidence="3 4">NFR18</strain>
    </source>
</reference>
<keyword evidence="1" id="KW-0812">Transmembrane</keyword>
<dbReference type="EMBL" id="FPKH01000001">
    <property type="protein sequence ID" value="SFX49942.1"/>
    <property type="molecule type" value="Genomic_DNA"/>
</dbReference>
<dbReference type="SUPFAM" id="SSF48317">
    <property type="entry name" value="Acid phosphatase/Vanadium-dependent haloperoxidase"/>
    <property type="match status" value="1"/>
</dbReference>
<evidence type="ECO:0000313" key="4">
    <source>
        <dbReference type="Proteomes" id="UP000182489"/>
    </source>
</evidence>
<evidence type="ECO:0000313" key="3">
    <source>
        <dbReference type="EMBL" id="SFX49942.1"/>
    </source>
</evidence>
<dbReference type="InterPro" id="IPR000326">
    <property type="entry name" value="PAP2/HPO"/>
</dbReference>
<organism evidence="3 4">
    <name type="scientific">Janthinobacterium lividum</name>
    <dbReference type="NCBI Taxonomy" id="29581"/>
    <lineage>
        <taxon>Bacteria</taxon>
        <taxon>Pseudomonadati</taxon>
        <taxon>Pseudomonadota</taxon>
        <taxon>Betaproteobacteria</taxon>
        <taxon>Burkholderiales</taxon>
        <taxon>Oxalobacteraceae</taxon>
        <taxon>Janthinobacterium</taxon>
    </lineage>
</organism>
<feature type="transmembrane region" description="Helical" evidence="1">
    <location>
        <begin position="41"/>
        <end position="60"/>
    </location>
</feature>
<dbReference type="Pfam" id="PF01569">
    <property type="entry name" value="PAP2"/>
    <property type="match status" value="1"/>
</dbReference>
<protein>
    <submittedName>
        <fullName evidence="3">PAP2 superfamily protein</fullName>
    </submittedName>
</protein>
<dbReference type="RefSeq" id="WP_235194236.1">
    <property type="nucleotide sequence ID" value="NZ_FPKH01000001.1"/>
</dbReference>
<dbReference type="Proteomes" id="UP000182489">
    <property type="component" value="Unassembled WGS sequence"/>
</dbReference>
<feature type="transmembrane region" description="Helical" evidence="1">
    <location>
        <begin position="103"/>
        <end position="122"/>
    </location>
</feature>